<evidence type="ECO:0000256" key="1">
    <source>
        <dbReference type="ARBA" id="ARBA00001933"/>
    </source>
</evidence>
<evidence type="ECO:0000259" key="6">
    <source>
        <dbReference type="Pfam" id="PF00291"/>
    </source>
</evidence>
<dbReference type="SUPFAM" id="SSF53686">
    <property type="entry name" value="Tryptophan synthase beta subunit-like PLP-dependent enzymes"/>
    <property type="match status" value="1"/>
</dbReference>
<keyword evidence="3 5" id="KW-0663">Pyridoxal phosphate</keyword>
<evidence type="ECO:0000256" key="2">
    <source>
        <dbReference type="ARBA" id="ARBA00008639"/>
    </source>
</evidence>
<dbReference type="InterPro" id="IPR001926">
    <property type="entry name" value="TrpB-like_PALP"/>
</dbReference>
<comment type="similarity">
    <text evidence="2">Belongs to the ACC deaminase/D-cysteine desulfhydrase family.</text>
</comment>
<feature type="domain" description="Tryptophan synthase beta chain-like PALP" evidence="6">
    <location>
        <begin position="17"/>
        <end position="282"/>
    </location>
</feature>
<dbReference type="GO" id="GO:0019148">
    <property type="term" value="F:D-cysteine desulfhydrase activity"/>
    <property type="evidence" value="ECO:0007669"/>
    <property type="project" value="TreeGrafter"/>
</dbReference>
<comment type="cofactor">
    <cofactor evidence="1">
        <name>pyridoxal 5'-phosphate</name>
        <dbReference type="ChEBI" id="CHEBI:597326"/>
    </cofactor>
</comment>
<accession>A0A090V887</accession>
<evidence type="ECO:0000256" key="3">
    <source>
        <dbReference type="ARBA" id="ARBA00022898"/>
    </source>
</evidence>
<dbReference type="PIRSF" id="PIRSF006278">
    <property type="entry name" value="ACCD_DCysDesulf"/>
    <property type="match status" value="1"/>
</dbReference>
<evidence type="ECO:0000256" key="4">
    <source>
        <dbReference type="PIRSR" id="PIRSR006278-1"/>
    </source>
</evidence>
<evidence type="ECO:0000256" key="5">
    <source>
        <dbReference type="PIRSR" id="PIRSR006278-2"/>
    </source>
</evidence>
<comment type="caution">
    <text evidence="7">The sequence shown here is derived from an EMBL/GenBank/DDBJ whole genome shotgun (WGS) entry which is preliminary data.</text>
</comment>
<dbReference type="PANTHER" id="PTHR43780">
    <property type="entry name" value="1-AMINOCYCLOPROPANE-1-CARBOXYLATE DEAMINASE-RELATED"/>
    <property type="match status" value="1"/>
</dbReference>
<dbReference type="EMBL" id="BBNQ01000001">
    <property type="protein sequence ID" value="GAL61085.1"/>
    <property type="molecule type" value="Genomic_DNA"/>
</dbReference>
<dbReference type="Gene3D" id="3.40.50.1100">
    <property type="match status" value="2"/>
</dbReference>
<feature type="active site" description="Nucleophile" evidence="4">
    <location>
        <position position="66"/>
    </location>
</feature>
<evidence type="ECO:0000313" key="7">
    <source>
        <dbReference type="EMBL" id="GAL61085.1"/>
    </source>
</evidence>
<protein>
    <submittedName>
        <fullName evidence="7">1-aminocyclopropane-1-carboxylate deaminase</fullName>
        <ecNumber evidence="7">3.5.99.7</ecNumber>
    </submittedName>
</protein>
<dbReference type="OrthoDB" id="9801249at2"/>
<dbReference type="Pfam" id="PF00291">
    <property type="entry name" value="PALP"/>
    <property type="match status" value="1"/>
</dbReference>
<proteinExistence type="inferred from homology"/>
<evidence type="ECO:0000313" key="8">
    <source>
        <dbReference type="Proteomes" id="UP000029644"/>
    </source>
</evidence>
<dbReference type="RefSeq" id="WP_042502690.1">
    <property type="nucleotide sequence ID" value="NZ_BBNQ01000001.1"/>
</dbReference>
<feature type="modified residue" description="N6-(pyridoxal phosphate)lysine" evidence="5">
    <location>
        <position position="39"/>
    </location>
</feature>
<keyword evidence="7" id="KW-0378">Hydrolase</keyword>
<sequence length="303" mass="33439">MIFQLENSVNQRVKLPDNSTVELYLKREDAIHDFVSGNKYRKLKYNILEAQGLGCKTLLTFGGAYSNHIAAVASAGQIYGLKTIGVIRGEELIDKIDSNATLSYAKACGMQFKFVSREAYRNKTSTDFINSLKEEFKDFYSIPEGGTNTLAVKGCEEILTAEDASFDYICCAAGTGGTISGLINASKSNQQILGFPALKGDFLQEDISKFATKTNWELILEYHFGGYAKINSELVSFINQFKLENNIALDPVYTGKMLYGIFDLIEKGKFPKGSKILAIHTGGLQGIKGMNVNLKKKNLPLIE</sequence>
<organism evidence="7 8">
    <name type="scientific">Algibacter lectus</name>
    <dbReference type="NCBI Taxonomy" id="221126"/>
    <lineage>
        <taxon>Bacteria</taxon>
        <taxon>Pseudomonadati</taxon>
        <taxon>Bacteroidota</taxon>
        <taxon>Flavobacteriia</taxon>
        <taxon>Flavobacteriales</taxon>
        <taxon>Flavobacteriaceae</taxon>
        <taxon>Algibacter</taxon>
    </lineage>
</organism>
<dbReference type="Proteomes" id="UP000029644">
    <property type="component" value="Unassembled WGS sequence"/>
</dbReference>
<reference evidence="7 8" key="1">
    <citation type="journal article" date="2014" name="Genome Announc.">
        <title>Draft Genome Sequences of Marine Flavobacterium Algibacter lectus Strains SS8 and NR4.</title>
        <authorList>
            <person name="Takatani N."/>
            <person name="Nakanishi M."/>
            <person name="Meirelles P."/>
            <person name="Mino S."/>
            <person name="Suda W."/>
            <person name="Oshima K."/>
            <person name="Hattori M."/>
            <person name="Ohkuma M."/>
            <person name="Hosokawa M."/>
            <person name="Miyashita K."/>
            <person name="Thompson F.L."/>
            <person name="Niwa A."/>
            <person name="Sawabe T."/>
            <person name="Sawabe T."/>
        </authorList>
    </citation>
    <scope>NUCLEOTIDE SEQUENCE [LARGE SCALE GENOMIC DNA]</scope>
    <source>
        <strain evidence="7 8">JCM 19300</strain>
    </source>
</reference>
<dbReference type="InterPro" id="IPR027278">
    <property type="entry name" value="ACCD_DCysDesulf"/>
</dbReference>
<dbReference type="InterPro" id="IPR036052">
    <property type="entry name" value="TrpB-like_PALP_sf"/>
</dbReference>
<dbReference type="AlphaFoldDB" id="A0A090V887"/>
<dbReference type="PANTHER" id="PTHR43780:SF2">
    <property type="entry name" value="1-AMINOCYCLOPROPANE-1-CARBOXYLATE DEAMINASE-RELATED"/>
    <property type="match status" value="1"/>
</dbReference>
<name>A0A090V887_9FLAO</name>
<dbReference type="EC" id="3.5.99.7" evidence="7"/>
<gene>
    <name evidence="7" type="ORF">JCM19300_4023</name>
</gene>
<dbReference type="GO" id="GO:0008660">
    <property type="term" value="F:1-aminocyclopropane-1-carboxylate deaminase activity"/>
    <property type="evidence" value="ECO:0007669"/>
    <property type="project" value="UniProtKB-EC"/>
</dbReference>